<dbReference type="InterPro" id="IPR036390">
    <property type="entry name" value="WH_DNA-bd_sf"/>
</dbReference>
<dbReference type="InterPro" id="IPR005149">
    <property type="entry name" value="Tscrpt_reg_PadR_N"/>
</dbReference>
<accession>A0ABW2FIS4</accession>
<comment type="caution">
    <text evidence="2">The sequence shown here is derived from an EMBL/GenBank/DDBJ whole genome shotgun (WGS) entry which is preliminary data.</text>
</comment>
<dbReference type="InterPro" id="IPR052509">
    <property type="entry name" value="Metal_resp_DNA-bind_regulator"/>
</dbReference>
<dbReference type="Proteomes" id="UP001596378">
    <property type="component" value="Unassembled WGS sequence"/>
</dbReference>
<organism evidence="2 3">
    <name type="scientific">Cohnella cellulosilytica</name>
    <dbReference type="NCBI Taxonomy" id="986710"/>
    <lineage>
        <taxon>Bacteria</taxon>
        <taxon>Bacillati</taxon>
        <taxon>Bacillota</taxon>
        <taxon>Bacilli</taxon>
        <taxon>Bacillales</taxon>
        <taxon>Paenibacillaceae</taxon>
        <taxon>Cohnella</taxon>
    </lineage>
</organism>
<protein>
    <submittedName>
        <fullName evidence="2">Helix-turn-helix transcriptional regulator</fullName>
    </submittedName>
</protein>
<reference evidence="3" key="1">
    <citation type="journal article" date="2019" name="Int. J. Syst. Evol. Microbiol.">
        <title>The Global Catalogue of Microorganisms (GCM) 10K type strain sequencing project: providing services to taxonomists for standard genome sequencing and annotation.</title>
        <authorList>
            <consortium name="The Broad Institute Genomics Platform"/>
            <consortium name="The Broad Institute Genome Sequencing Center for Infectious Disease"/>
            <person name="Wu L."/>
            <person name="Ma J."/>
        </authorList>
    </citation>
    <scope>NUCLEOTIDE SEQUENCE [LARGE SCALE GENOMIC DNA]</scope>
    <source>
        <strain evidence="3">KCTC 12907</strain>
    </source>
</reference>
<dbReference type="SUPFAM" id="SSF46785">
    <property type="entry name" value="Winged helix' DNA-binding domain"/>
    <property type="match status" value="1"/>
</dbReference>
<dbReference type="InterPro" id="IPR036388">
    <property type="entry name" value="WH-like_DNA-bd_sf"/>
</dbReference>
<name>A0ABW2FIS4_9BACL</name>
<keyword evidence="3" id="KW-1185">Reference proteome</keyword>
<dbReference type="EMBL" id="JBHTAI010000021">
    <property type="protein sequence ID" value="MFC7152162.1"/>
    <property type="molecule type" value="Genomic_DNA"/>
</dbReference>
<dbReference type="RefSeq" id="WP_378044297.1">
    <property type="nucleotide sequence ID" value="NZ_JBHMDN010000004.1"/>
</dbReference>
<proteinExistence type="predicted"/>
<evidence type="ECO:0000259" key="1">
    <source>
        <dbReference type="Pfam" id="PF03551"/>
    </source>
</evidence>
<evidence type="ECO:0000313" key="3">
    <source>
        <dbReference type="Proteomes" id="UP001596378"/>
    </source>
</evidence>
<dbReference type="Pfam" id="PF03551">
    <property type="entry name" value="PadR"/>
    <property type="match status" value="1"/>
</dbReference>
<dbReference type="Gene3D" id="1.10.10.10">
    <property type="entry name" value="Winged helix-like DNA-binding domain superfamily/Winged helix DNA-binding domain"/>
    <property type="match status" value="1"/>
</dbReference>
<dbReference type="PANTHER" id="PTHR33169:SF27">
    <property type="entry name" value="TRANSCRIPTIONAL REGULATOR PADR FAMILY PROTEIN"/>
    <property type="match status" value="1"/>
</dbReference>
<gene>
    <name evidence="2" type="ORF">ACFQMJ_26825</name>
</gene>
<dbReference type="PANTHER" id="PTHR33169">
    <property type="entry name" value="PADR-FAMILY TRANSCRIPTIONAL REGULATOR"/>
    <property type="match status" value="1"/>
</dbReference>
<evidence type="ECO:0000313" key="2">
    <source>
        <dbReference type="EMBL" id="MFC7152162.1"/>
    </source>
</evidence>
<feature type="domain" description="Transcription regulator PadR N-terminal" evidence="1">
    <location>
        <begin position="15"/>
        <end position="88"/>
    </location>
</feature>
<sequence>MPKPKRSNLLALAALSLLNEKPMHPYEIGVVMKQRGMADTIKLNTGSLYAVIEHLLKNGLIEPLETVKEGKHPERTIYCPTALGREEFFDWLRVLLRTPSKEYSQFAAGLSFIGHLSPNEAYHLLREREIPLKGRIEQLHSSMDATVQAGISHLFVVETDYELALLEAELKWLERLIQNIESGPYTERTGEQWRWAVRFES</sequence>